<dbReference type="EMBL" id="CAKJTG010000007">
    <property type="protein sequence ID" value="CAG9607801.1"/>
    <property type="molecule type" value="Genomic_DNA"/>
</dbReference>
<feature type="signal peptide" evidence="1">
    <location>
        <begin position="1"/>
        <end position="28"/>
    </location>
</feature>
<evidence type="ECO:0000313" key="2">
    <source>
        <dbReference type="EMBL" id="CAG9607801.1"/>
    </source>
</evidence>
<dbReference type="Proteomes" id="UP000789845">
    <property type="component" value="Unassembled WGS sequence"/>
</dbReference>
<evidence type="ECO:0000256" key="1">
    <source>
        <dbReference type="SAM" id="SignalP"/>
    </source>
</evidence>
<protein>
    <submittedName>
        <fullName evidence="2">Uncharacterized protein</fullName>
    </submittedName>
</protein>
<keyword evidence="3" id="KW-1185">Reference proteome</keyword>
<proteinExistence type="predicted"/>
<name>A0A9C7L982_9BACI</name>
<dbReference type="AlphaFoldDB" id="A0A9C7L982"/>
<comment type="caution">
    <text evidence="2">The sequence shown here is derived from an EMBL/GenBank/DDBJ whole genome shotgun (WGS) entry which is preliminary data.</text>
</comment>
<accession>A0A9C7L982</accession>
<gene>
    <name evidence="2" type="ORF">NEOCIP111885_01493</name>
</gene>
<keyword evidence="1" id="KW-0732">Signal</keyword>
<evidence type="ECO:0000313" key="3">
    <source>
        <dbReference type="Proteomes" id="UP000789845"/>
    </source>
</evidence>
<feature type="chain" id="PRO_5038414956" evidence="1">
    <location>
        <begin position="29"/>
        <end position="360"/>
    </location>
</feature>
<dbReference type="RefSeq" id="WP_230496061.1">
    <property type="nucleotide sequence ID" value="NZ_CAKJTG010000007.1"/>
</dbReference>
<organism evidence="2 3">
    <name type="scientific">Pseudoneobacillus rhizosphaerae</name>
    <dbReference type="NCBI Taxonomy" id="2880968"/>
    <lineage>
        <taxon>Bacteria</taxon>
        <taxon>Bacillati</taxon>
        <taxon>Bacillota</taxon>
        <taxon>Bacilli</taxon>
        <taxon>Bacillales</taxon>
        <taxon>Bacillaceae</taxon>
        <taxon>Pseudoneobacillus</taxon>
    </lineage>
</organism>
<reference evidence="2" key="1">
    <citation type="submission" date="2021-10" db="EMBL/GenBank/DDBJ databases">
        <authorList>
            <person name="Criscuolo A."/>
        </authorList>
    </citation>
    <scope>NUCLEOTIDE SEQUENCE</scope>
    <source>
        <strain evidence="2">CIP111885</strain>
    </source>
</reference>
<sequence>MKKFTLKSKIVTGVVVASVIGSSTFAFANTNAGTQFTAWGQTQINAAKTAVQTDLAGKLATQQAAISSKAATDKAAAEGRINQAGTDEKADTKTKIEDKLAAHVASLGTALQAFLAAIGDDFDTLVSTSNSNTTSTLNHQYNQLNTDITTVLNAAKATNVNSVTEQSLLVKGKATADLIIEINRVKSELAARVNSEKATATTEVTNHLTSEVARINDLLDSLISGLETNAKADIAAAGLAVETSAFANFERVINLIENNNPIKVDKQKLTVSNNLTPDGKIKWSVENKNEFDIVYKWKHVSSEAGGVQETVYAEGRANADRGESVFYTSPSDKNGKVIIEWLDEKGNKQSAEMNEPNNPR</sequence>